<dbReference type="InterPro" id="IPR000086">
    <property type="entry name" value="NUDIX_hydrolase_dom"/>
</dbReference>
<dbReference type="Gene3D" id="3.90.79.10">
    <property type="entry name" value="Nucleoside Triphosphate Pyrophosphohydrolase"/>
    <property type="match status" value="1"/>
</dbReference>
<evidence type="ECO:0000256" key="1">
    <source>
        <dbReference type="ARBA" id="ARBA00005582"/>
    </source>
</evidence>
<dbReference type="PANTHER" id="PTHR43736">
    <property type="entry name" value="ADP-RIBOSE PYROPHOSPHATASE"/>
    <property type="match status" value="1"/>
</dbReference>
<keyword evidence="5" id="KW-1185">Reference proteome</keyword>
<evidence type="ECO:0000313" key="5">
    <source>
        <dbReference type="Proteomes" id="UP001058860"/>
    </source>
</evidence>
<evidence type="ECO:0000313" key="4">
    <source>
        <dbReference type="EMBL" id="UUY04335.1"/>
    </source>
</evidence>
<proteinExistence type="inferred from homology"/>
<dbReference type="InterPro" id="IPR015797">
    <property type="entry name" value="NUDIX_hydrolase-like_dom_sf"/>
</dbReference>
<comment type="similarity">
    <text evidence="1">Belongs to the Nudix hydrolase family.</text>
</comment>
<dbReference type="PANTHER" id="PTHR43736:SF1">
    <property type="entry name" value="DIHYDRONEOPTERIN TRIPHOSPHATE DIPHOSPHATASE"/>
    <property type="match status" value="1"/>
</dbReference>
<keyword evidence="2" id="KW-0378">Hydrolase</keyword>
<evidence type="ECO:0000259" key="3">
    <source>
        <dbReference type="PROSITE" id="PS51462"/>
    </source>
</evidence>
<dbReference type="SUPFAM" id="SSF55811">
    <property type="entry name" value="Nudix"/>
    <property type="match status" value="1"/>
</dbReference>
<dbReference type="CDD" id="cd03673">
    <property type="entry name" value="NUDIX_Ap6A_hydrolase"/>
    <property type="match status" value="1"/>
</dbReference>
<dbReference type="Proteomes" id="UP001058860">
    <property type="component" value="Chromosome"/>
</dbReference>
<dbReference type="PROSITE" id="PS51462">
    <property type="entry name" value="NUDIX"/>
    <property type="match status" value="1"/>
</dbReference>
<organism evidence="4 5">
    <name type="scientific">Svornostia abyssi</name>
    <dbReference type="NCBI Taxonomy" id="2898438"/>
    <lineage>
        <taxon>Bacteria</taxon>
        <taxon>Bacillati</taxon>
        <taxon>Actinomycetota</taxon>
        <taxon>Thermoleophilia</taxon>
        <taxon>Solirubrobacterales</taxon>
        <taxon>Baekduiaceae</taxon>
        <taxon>Svornostia</taxon>
    </lineage>
</organism>
<gene>
    <name evidence="4" type="ORF">LRS13_02030</name>
</gene>
<feature type="domain" description="Nudix hydrolase" evidence="3">
    <location>
        <begin position="3"/>
        <end position="136"/>
    </location>
</feature>
<dbReference type="RefSeq" id="WP_353864819.1">
    <property type="nucleotide sequence ID" value="NZ_CP088295.1"/>
</dbReference>
<sequence length="142" mass="15567">MALSEFSAGGVVINDRGEAIVIVPTRRAADGSAVLALPKGHPDGDESPADAALREVREETGVDAEVVEQLGEVKYWYQRDGQRVAKIVAFFLLRYVSGSLEDHDHEVEEARWMPLEDAARELSYAGERDMAARAAARGRSDR</sequence>
<dbReference type="Pfam" id="PF00293">
    <property type="entry name" value="NUDIX"/>
    <property type="match status" value="1"/>
</dbReference>
<dbReference type="PROSITE" id="PS00893">
    <property type="entry name" value="NUDIX_BOX"/>
    <property type="match status" value="1"/>
</dbReference>
<name>A0ABY5PI60_9ACTN</name>
<dbReference type="InterPro" id="IPR020084">
    <property type="entry name" value="NUDIX_hydrolase_CS"/>
</dbReference>
<protein>
    <submittedName>
        <fullName evidence="4">NUDIX domain-containing protein</fullName>
    </submittedName>
</protein>
<dbReference type="EMBL" id="CP088295">
    <property type="protein sequence ID" value="UUY04335.1"/>
    <property type="molecule type" value="Genomic_DNA"/>
</dbReference>
<evidence type="ECO:0000256" key="2">
    <source>
        <dbReference type="ARBA" id="ARBA00022801"/>
    </source>
</evidence>
<accession>A0ABY5PI60</accession>
<reference evidence="5" key="1">
    <citation type="submission" date="2021-11" db="EMBL/GenBank/DDBJ databases">
        <title>Cultivation dependent microbiological survey of springs from the worlds oldest radium mine currently devoted to the extraction of radon-saturated water.</title>
        <authorList>
            <person name="Kapinusova G."/>
            <person name="Smrhova T."/>
            <person name="Strejcek M."/>
            <person name="Suman J."/>
            <person name="Jani K."/>
            <person name="Pajer P."/>
            <person name="Uhlik O."/>
        </authorList>
    </citation>
    <scope>NUCLEOTIDE SEQUENCE [LARGE SCALE GENOMIC DNA]</scope>
    <source>
        <strain evidence="5">J379</strain>
    </source>
</reference>